<dbReference type="EMBL" id="PDCK01000044">
    <property type="protein sequence ID" value="PRQ23703.1"/>
    <property type="molecule type" value="Genomic_DNA"/>
</dbReference>
<comment type="caution">
    <text evidence="2">The sequence shown here is derived from an EMBL/GenBank/DDBJ whole genome shotgun (WGS) entry which is preliminary data.</text>
</comment>
<proteinExistence type="predicted"/>
<evidence type="ECO:0000256" key="1">
    <source>
        <dbReference type="SAM" id="Phobius"/>
    </source>
</evidence>
<accession>A0A2P6PP36</accession>
<dbReference type="AlphaFoldDB" id="A0A2P6PP36"/>
<evidence type="ECO:0000313" key="2">
    <source>
        <dbReference type="EMBL" id="PRQ23703.1"/>
    </source>
</evidence>
<sequence length="51" mass="6210">MHPAFLYSYRLCKMYNNSFTISIICNYFPFVFYRSNLYTRTNSAAKRGKYF</sequence>
<dbReference type="Proteomes" id="UP000238479">
    <property type="component" value="Chromosome 6"/>
</dbReference>
<keyword evidence="1" id="KW-1133">Transmembrane helix</keyword>
<evidence type="ECO:0000313" key="3">
    <source>
        <dbReference type="Proteomes" id="UP000238479"/>
    </source>
</evidence>
<feature type="transmembrane region" description="Helical" evidence="1">
    <location>
        <begin position="14"/>
        <end position="33"/>
    </location>
</feature>
<organism evidence="2 3">
    <name type="scientific">Rosa chinensis</name>
    <name type="common">China rose</name>
    <dbReference type="NCBI Taxonomy" id="74649"/>
    <lineage>
        <taxon>Eukaryota</taxon>
        <taxon>Viridiplantae</taxon>
        <taxon>Streptophyta</taxon>
        <taxon>Embryophyta</taxon>
        <taxon>Tracheophyta</taxon>
        <taxon>Spermatophyta</taxon>
        <taxon>Magnoliopsida</taxon>
        <taxon>eudicotyledons</taxon>
        <taxon>Gunneridae</taxon>
        <taxon>Pentapetalae</taxon>
        <taxon>rosids</taxon>
        <taxon>fabids</taxon>
        <taxon>Rosales</taxon>
        <taxon>Rosaceae</taxon>
        <taxon>Rosoideae</taxon>
        <taxon>Rosoideae incertae sedis</taxon>
        <taxon>Rosa</taxon>
    </lineage>
</organism>
<dbReference type="Gramene" id="PRQ23703">
    <property type="protein sequence ID" value="PRQ23703"/>
    <property type="gene ID" value="RchiOBHm_Chr6g0264291"/>
</dbReference>
<reference evidence="2 3" key="1">
    <citation type="journal article" date="2018" name="Nat. Genet.">
        <title>The Rosa genome provides new insights in the design of modern roses.</title>
        <authorList>
            <person name="Bendahmane M."/>
        </authorList>
    </citation>
    <scope>NUCLEOTIDE SEQUENCE [LARGE SCALE GENOMIC DNA]</scope>
    <source>
        <strain evidence="3">cv. Old Blush</strain>
    </source>
</reference>
<protein>
    <submittedName>
        <fullName evidence="2">Uncharacterized protein</fullName>
    </submittedName>
</protein>
<gene>
    <name evidence="2" type="ORF">RchiOBHm_Chr6g0264291</name>
</gene>
<name>A0A2P6PP36_ROSCH</name>
<keyword evidence="1" id="KW-0472">Membrane</keyword>
<keyword evidence="3" id="KW-1185">Reference proteome</keyword>
<keyword evidence="1" id="KW-0812">Transmembrane</keyword>